<dbReference type="SMART" id="SM00345">
    <property type="entry name" value="HTH_GNTR"/>
    <property type="match status" value="1"/>
</dbReference>
<evidence type="ECO:0000313" key="6">
    <source>
        <dbReference type="Proteomes" id="UP000240418"/>
    </source>
</evidence>
<keyword evidence="1" id="KW-0805">Transcription regulation</keyword>
<dbReference type="PANTHER" id="PTHR43537">
    <property type="entry name" value="TRANSCRIPTIONAL REGULATOR, GNTR FAMILY"/>
    <property type="match status" value="1"/>
</dbReference>
<dbReference type="SMART" id="SM00895">
    <property type="entry name" value="FCD"/>
    <property type="match status" value="1"/>
</dbReference>
<evidence type="ECO:0000256" key="3">
    <source>
        <dbReference type="ARBA" id="ARBA00023163"/>
    </source>
</evidence>
<dbReference type="CDD" id="cd07377">
    <property type="entry name" value="WHTH_GntR"/>
    <property type="match status" value="1"/>
</dbReference>
<reference evidence="5 6" key="1">
    <citation type="submission" date="2018-03" db="EMBL/GenBank/DDBJ databases">
        <title>Genomic Encyclopedia of Archaeal and Bacterial Type Strains, Phase II (KMG-II): from individual species to whole genera.</title>
        <authorList>
            <person name="Goeker M."/>
        </authorList>
    </citation>
    <scope>NUCLEOTIDE SEQUENCE [LARGE SCALE GENOMIC DNA]</scope>
    <source>
        <strain evidence="5 6">DSM 100673</strain>
    </source>
</reference>
<dbReference type="SUPFAM" id="SSF48008">
    <property type="entry name" value="GntR ligand-binding domain-like"/>
    <property type="match status" value="1"/>
</dbReference>
<dbReference type="InterPro" id="IPR008920">
    <property type="entry name" value="TF_FadR/GntR_C"/>
</dbReference>
<dbReference type="GO" id="GO:0003677">
    <property type="term" value="F:DNA binding"/>
    <property type="evidence" value="ECO:0007669"/>
    <property type="project" value="UniProtKB-KW"/>
</dbReference>
<dbReference type="EMBL" id="PYGJ01000005">
    <property type="protein sequence ID" value="PSL19734.1"/>
    <property type="molecule type" value="Genomic_DNA"/>
</dbReference>
<dbReference type="Gene3D" id="1.10.10.10">
    <property type="entry name" value="Winged helix-like DNA-binding domain superfamily/Winged helix DNA-binding domain"/>
    <property type="match status" value="1"/>
</dbReference>
<evidence type="ECO:0000256" key="1">
    <source>
        <dbReference type="ARBA" id="ARBA00023015"/>
    </source>
</evidence>
<dbReference type="Pfam" id="PF00392">
    <property type="entry name" value="GntR"/>
    <property type="match status" value="1"/>
</dbReference>
<evidence type="ECO:0000259" key="4">
    <source>
        <dbReference type="PROSITE" id="PS50949"/>
    </source>
</evidence>
<dbReference type="Proteomes" id="UP000240418">
    <property type="component" value="Unassembled WGS sequence"/>
</dbReference>
<comment type="caution">
    <text evidence="5">The sequence shown here is derived from an EMBL/GenBank/DDBJ whole genome shotgun (WGS) entry which is preliminary data.</text>
</comment>
<dbReference type="OrthoDB" id="9816161at2"/>
<evidence type="ECO:0000313" key="5">
    <source>
        <dbReference type="EMBL" id="PSL19734.1"/>
    </source>
</evidence>
<keyword evidence="2" id="KW-0238">DNA-binding</keyword>
<accession>A0A2P8FDF6</accession>
<dbReference type="PROSITE" id="PS50949">
    <property type="entry name" value="HTH_GNTR"/>
    <property type="match status" value="1"/>
</dbReference>
<gene>
    <name evidence="5" type="ORF">CLV88_105157</name>
</gene>
<proteinExistence type="predicted"/>
<dbReference type="AlphaFoldDB" id="A0A2P8FDF6"/>
<feature type="domain" description="HTH gntR-type" evidence="4">
    <location>
        <begin position="2"/>
        <end position="69"/>
    </location>
</feature>
<evidence type="ECO:0000256" key="2">
    <source>
        <dbReference type="ARBA" id="ARBA00023125"/>
    </source>
</evidence>
<protein>
    <submittedName>
        <fullName evidence="5">GntR family transcriptional regulator</fullName>
    </submittedName>
</protein>
<dbReference type="Pfam" id="PF07729">
    <property type="entry name" value="FCD"/>
    <property type="match status" value="1"/>
</dbReference>
<dbReference type="InterPro" id="IPR036388">
    <property type="entry name" value="WH-like_DNA-bd_sf"/>
</dbReference>
<dbReference type="InterPro" id="IPR036390">
    <property type="entry name" value="WH_DNA-bd_sf"/>
</dbReference>
<sequence length="252" mass="28446">MESIDTELAARIRQDIIMGVFKEDERLSEARLCEIYDVSRTPIRLALRLLEREKLIRRGEGRGYTVYVPTVEEILQAVQVRGHLESLAARLMAQSEHKAQHLPHMARAIETIDKTVRQADFGDAAKRQAQAANKVFHSTILNACGNEYVGFTCDQISHLPMLAVGSMVFDRTTSESSDQMERGLFRLHLGNAQHQVIFEAIEKGDAVRAEGMMREHSHTMVDYIRTFERKDDSLSVADLIAYSGAEPLTFGQ</sequence>
<keyword evidence="6" id="KW-1185">Reference proteome</keyword>
<keyword evidence="3" id="KW-0804">Transcription</keyword>
<dbReference type="RefSeq" id="WP_106608388.1">
    <property type="nucleotide sequence ID" value="NZ_PYGJ01000005.1"/>
</dbReference>
<dbReference type="InterPro" id="IPR011711">
    <property type="entry name" value="GntR_C"/>
</dbReference>
<organism evidence="5 6">
    <name type="scientific">Shimia abyssi</name>
    <dbReference type="NCBI Taxonomy" id="1662395"/>
    <lineage>
        <taxon>Bacteria</taxon>
        <taxon>Pseudomonadati</taxon>
        <taxon>Pseudomonadota</taxon>
        <taxon>Alphaproteobacteria</taxon>
        <taxon>Rhodobacterales</taxon>
        <taxon>Roseobacteraceae</taxon>
    </lineage>
</organism>
<name>A0A2P8FDF6_9RHOB</name>
<dbReference type="PANTHER" id="PTHR43537:SF49">
    <property type="entry name" value="TRANSCRIPTIONAL REGULATORY PROTEIN"/>
    <property type="match status" value="1"/>
</dbReference>
<dbReference type="SUPFAM" id="SSF46785">
    <property type="entry name" value="Winged helix' DNA-binding domain"/>
    <property type="match status" value="1"/>
</dbReference>
<dbReference type="InterPro" id="IPR000524">
    <property type="entry name" value="Tscrpt_reg_HTH_GntR"/>
</dbReference>
<dbReference type="Gene3D" id="1.20.120.530">
    <property type="entry name" value="GntR ligand-binding domain-like"/>
    <property type="match status" value="1"/>
</dbReference>
<dbReference type="GO" id="GO:0003700">
    <property type="term" value="F:DNA-binding transcription factor activity"/>
    <property type="evidence" value="ECO:0007669"/>
    <property type="project" value="InterPro"/>
</dbReference>